<dbReference type="Pfam" id="PF18276">
    <property type="entry name" value="TcA_TcB_BD"/>
    <property type="match status" value="1"/>
</dbReference>
<reference evidence="3" key="1">
    <citation type="submission" date="2022-10" db="EMBL/GenBank/DDBJ databases">
        <title>The complete genomes of actinobacterial strains from the NBC collection.</title>
        <authorList>
            <person name="Joergensen T.S."/>
            <person name="Alvarez Arevalo M."/>
            <person name="Sterndorff E.B."/>
            <person name="Faurdal D."/>
            <person name="Vuksanovic O."/>
            <person name="Mourched A.-S."/>
            <person name="Charusanti P."/>
            <person name="Shaw S."/>
            <person name="Blin K."/>
            <person name="Weber T."/>
        </authorList>
    </citation>
    <scope>NUCLEOTIDE SEQUENCE</scope>
    <source>
        <strain evidence="3">NBC_00060</strain>
    </source>
</reference>
<name>A0AAU2HBZ7_9ACTN</name>
<evidence type="ECO:0000259" key="1">
    <source>
        <dbReference type="Pfam" id="PF18276"/>
    </source>
</evidence>
<gene>
    <name evidence="3" type="ORF">OHV25_36770</name>
</gene>
<evidence type="ECO:0000259" key="2">
    <source>
        <dbReference type="Pfam" id="PF20220"/>
    </source>
</evidence>
<dbReference type="Pfam" id="PF20220">
    <property type="entry name" value="ABC_toxin_N"/>
    <property type="match status" value="1"/>
</dbReference>
<accession>A0AAU2HBZ7</accession>
<feature type="domain" description="Tc toxin complex TcA C-terminal TcB-binding" evidence="1">
    <location>
        <begin position="1328"/>
        <end position="1610"/>
    </location>
</feature>
<organism evidence="3">
    <name type="scientific">Streptomyces sp. NBC_00060</name>
    <dbReference type="NCBI Taxonomy" id="2975636"/>
    <lineage>
        <taxon>Bacteria</taxon>
        <taxon>Bacillati</taxon>
        <taxon>Actinomycetota</taxon>
        <taxon>Actinomycetes</taxon>
        <taxon>Kitasatosporales</taxon>
        <taxon>Streptomycetaceae</taxon>
        <taxon>Streptomyces</taxon>
    </lineage>
</organism>
<dbReference type="EMBL" id="CP108253">
    <property type="protein sequence ID" value="WTU44753.1"/>
    <property type="molecule type" value="Genomic_DNA"/>
</dbReference>
<proteinExistence type="predicted"/>
<dbReference type="InterPro" id="IPR013783">
    <property type="entry name" value="Ig-like_fold"/>
</dbReference>
<evidence type="ECO:0000313" key="3">
    <source>
        <dbReference type="EMBL" id="WTU44753.1"/>
    </source>
</evidence>
<sequence length="1770" mass="189604">MTAEGPEISGQSAVATGSRLPRADAPLIPKAPPDVPPWVSIALVGAAVAGVPATASVSESRGTHFRWVQADLTWEPEPAVTYTQTWITVDGIVVIRDPQGGGGNYSVTFARPGDHTIMATGVTDQGEHIDSAVRPVRVAAAAPPAFTLTSPANGTVVNLDEGGGQVTVQLTTSSDQYFPLTVSITRDNQTTSEQFTGTTYTRTIVLAPMPLGARSLSVTCADPDGQATTQTRSLTGRDIAPPHVRVSTPQPGAALIGDANGAVAVPVQGTTEDVQSSMSGGSATVAWALAPGGPWTTVRPSTGTDFRNWSADIPLAGFGAHTIHVRATDQAGNTAPLLAVPVVVISSYVPATLTERLGERQYLTALLSFAQEQVTVPGTPSAPLDTRALVTALGQPLDRLSQPLSAAADRGGQAVNQLRVPVELLRARIASTRTPTAPGAAAETHYRDTAYADLLASFGTSYAELRLARSATPAARRALADRLGIRLSATKPDELDRLVLDGAALTEAAVETLFGLQSSTAADPLRAPATPLILTWQLAGLALAWAEQDQHPNAPRAFTVLADPDVIGAPDVIPGPKGDPIRTLLAQRAHHLSDYAQLLNSLRNAELDAAKGLASMQARALPGVDLAALEAKDTSGADISAALTAAGLTRGGFRYLRDLGRLAAAGTLTLAEWTDAIAILTGAHRRQLYPTWRTQETAFVLSPDYFVLSGDPGPQVNAYRADPRARGDWQSVLRGRIAERQNLLDAAARAVSAAEQVALPLMRDALLTDLAAPTGAELTTTGEEMSALFLVDVLAGGTLSTTRLGQAIESVQSLLSAKRSGELPPGHPAAPWTLNDFDGFTAAWVWMGELGSWQAATTAFLFPERNLDPTLLVPGAKPPQPFDTFYENIRGSGPFSAADTNRYAAAYLAQMGLSFTYLDPNRSAEHQKTLRDLSARQSETNAREIFWAVPLLLAGRLQSVGDFQSALDWYWLVLPYDVGAPISVYHRINTETPARPDLRFPPRWTTALAPFTLAATRPTPYSRATLLAVIRCHLDYADAEFTRETDESVAHARALYVTARRLLGAAQLKPLEPTNLGEPALAIPEVESLRTRAQVQLAKLRQGRNIAGMPRPQGAPTTLTISQPTPFRFKVLLERARQLTAQAAQLESGYLTALEKYDEKNLRLFDALKGIDLSAAQATLATSRVKEAKDAVAAAMAQQNKAKVMAETYTAAIDAPPNKYETDLLDQYDKQWKIKDGIVTMDTAIGIAQAASNSASLSDIFFSGGSKVALALAISAAHVIKGGLQAWENDLEAQMQANQLKSGVEQRREEWRRQLVSAEQESQIAAVQVTTARDHVAIATQEEAIATLQHDQAVATLKFLGGQFTNADLYLWLSTTLGSVYRYFLQQATATARLAQAQLAFERAEPAPSLIRNDYWQSPAEATGPSRRGLAGAEQLAEDLTRLDQHAFNSERRRLNLSQTFSLARLMPVEFLGFRETGTLPFATPMSLFDADFPGHYLRMIRQVRTSVVALVPPDRGIRASLYSNGISRVTTGQDGVFRDITVRHDPGVVALTSPVGASGVFELDAQSDLLLPFESSGVDTTWELRLPPAANPFDFSTIVDVLVTIDYTALYDDAYRDQVTARLNADRRRGSDVVFSLARDFPDEWYDLNNPLDPRNRGVTLTLRDVDFPLKIEDLTTASLAIRLSGTEAVPPTVVSLRRGAAGGEATTDDGIAATRRGNAASWRPLLGSAPTGDWHLDFGPDATPLFEAGALGDVLLVVGWTGQGPAWT</sequence>
<dbReference type="InterPro" id="IPR040840">
    <property type="entry name" value="TcA_TcB_BD"/>
</dbReference>
<protein>
    <recommendedName>
        <fullName evidence="4">Tc toxin complex TcA C-terminal TcB-binding domain-containing protein</fullName>
    </recommendedName>
</protein>
<dbReference type="Gene3D" id="2.60.40.10">
    <property type="entry name" value="Immunoglobulins"/>
    <property type="match status" value="1"/>
</dbReference>
<feature type="domain" description="ABC toxin N-terminal" evidence="2">
    <location>
        <begin position="763"/>
        <end position="871"/>
    </location>
</feature>
<dbReference type="GO" id="GO:0005975">
    <property type="term" value="P:carbohydrate metabolic process"/>
    <property type="evidence" value="ECO:0007669"/>
    <property type="project" value="UniProtKB-ARBA"/>
</dbReference>
<dbReference type="InterPro" id="IPR046839">
    <property type="entry name" value="ABC_toxin_N"/>
</dbReference>
<evidence type="ECO:0008006" key="4">
    <source>
        <dbReference type="Google" id="ProtNLM"/>
    </source>
</evidence>